<dbReference type="Pfam" id="PF12796">
    <property type="entry name" value="Ank_2"/>
    <property type="match status" value="2"/>
</dbReference>
<dbReference type="OrthoDB" id="341259at2759"/>
<proteinExistence type="predicted"/>
<evidence type="ECO:0000313" key="5">
    <source>
        <dbReference type="Proteomes" id="UP000722485"/>
    </source>
</evidence>
<dbReference type="InterPro" id="IPR002110">
    <property type="entry name" value="Ankyrin_rpt"/>
</dbReference>
<accession>A0A9P5LIG8</accession>
<dbReference type="InterPro" id="IPR036770">
    <property type="entry name" value="Ankyrin_rpt-contain_sf"/>
</dbReference>
<dbReference type="Pfam" id="PF00023">
    <property type="entry name" value="Ank"/>
    <property type="match status" value="1"/>
</dbReference>
<sequence length="506" mass="56219">MSLSTLPDELLTMIDQDCGQDERHSLTLVNSRLYDFFNPILYRNNILDDGPTETCTFWAAREGCLRTLKLAVAYGADINDKGAPNDPDRYMYRHNRSRRKYEDLKLNFASPLHIAIYRGHTHIVEWLLDNGAVLNTPSRELCNCVLRPEPASWYPLHTAICRRDYDTACLLISRGAVLSSFTTSALYCAVRRGCMPVVEALAQRPRFNANEMLQGTTALHHASHCGNGRIASDMVHILVDRGARVNTAVSGVTPLDLAVRRRHFGVVSALIDRGADTSNLVNSKFDCGGILHWFLDSGYSGYWAVEITHHSELVQVDVMTCIEEDRAVLVSKLIALGAGLEVKGSGNRCKGTPLFFAAAYAMDADCVKHLLDAGARIDATPTCRGEKRNTLLYGIFSRIDPRNILPRDLRRLKDAVGVLLQHGARLDSLDGAKSALEYVCQPELHGTELLQYMAQHISASNTSLEHIEEVARRCNYGDEHKVAVVLKEMHESVRKSAGKKAGMDEN</sequence>
<feature type="repeat" description="ANK" evidence="3">
    <location>
        <begin position="214"/>
        <end position="250"/>
    </location>
</feature>
<protein>
    <recommendedName>
        <fullName evidence="6">Ankyrin repeat protein</fullName>
    </recommendedName>
</protein>
<keyword evidence="5" id="KW-1185">Reference proteome</keyword>
<name>A0A9P5LIG8_9HYPO</name>
<evidence type="ECO:0000256" key="2">
    <source>
        <dbReference type="ARBA" id="ARBA00023043"/>
    </source>
</evidence>
<evidence type="ECO:0000313" key="4">
    <source>
        <dbReference type="EMBL" id="KAF7552472.1"/>
    </source>
</evidence>
<evidence type="ECO:0000256" key="1">
    <source>
        <dbReference type="ARBA" id="ARBA00022737"/>
    </source>
</evidence>
<keyword evidence="2 3" id="KW-0040">ANK repeat</keyword>
<gene>
    <name evidence="4" type="ORF">G7Z17_g4285</name>
</gene>
<dbReference type="PROSITE" id="PS50088">
    <property type="entry name" value="ANK_REPEAT"/>
    <property type="match status" value="3"/>
</dbReference>
<dbReference type="Proteomes" id="UP000722485">
    <property type="component" value="Unassembled WGS sequence"/>
</dbReference>
<organism evidence="4 5">
    <name type="scientific">Cylindrodendrum hubeiense</name>
    <dbReference type="NCBI Taxonomy" id="595255"/>
    <lineage>
        <taxon>Eukaryota</taxon>
        <taxon>Fungi</taxon>
        <taxon>Dikarya</taxon>
        <taxon>Ascomycota</taxon>
        <taxon>Pezizomycotina</taxon>
        <taxon>Sordariomycetes</taxon>
        <taxon>Hypocreomycetidae</taxon>
        <taxon>Hypocreales</taxon>
        <taxon>Nectriaceae</taxon>
        <taxon>Cylindrodendrum</taxon>
    </lineage>
</organism>
<dbReference type="AlphaFoldDB" id="A0A9P5LIG8"/>
<comment type="caution">
    <text evidence="4">The sequence shown here is derived from an EMBL/GenBank/DDBJ whole genome shotgun (WGS) entry which is preliminary data.</text>
</comment>
<dbReference type="EMBL" id="JAANBB010000060">
    <property type="protein sequence ID" value="KAF7552472.1"/>
    <property type="molecule type" value="Genomic_DNA"/>
</dbReference>
<feature type="repeat" description="ANK" evidence="3">
    <location>
        <begin position="107"/>
        <end position="139"/>
    </location>
</feature>
<dbReference type="PANTHER" id="PTHR24198:SF165">
    <property type="entry name" value="ANKYRIN REPEAT-CONTAINING PROTEIN-RELATED"/>
    <property type="match status" value="1"/>
</dbReference>
<feature type="repeat" description="ANK" evidence="3">
    <location>
        <begin position="250"/>
        <end position="282"/>
    </location>
</feature>
<evidence type="ECO:0008006" key="6">
    <source>
        <dbReference type="Google" id="ProtNLM"/>
    </source>
</evidence>
<dbReference type="SMART" id="SM00248">
    <property type="entry name" value="ANK"/>
    <property type="match status" value="7"/>
</dbReference>
<reference evidence="4" key="1">
    <citation type="submission" date="2020-03" db="EMBL/GenBank/DDBJ databases">
        <title>Draft Genome Sequence of Cylindrodendrum hubeiense.</title>
        <authorList>
            <person name="Buettner E."/>
            <person name="Kellner H."/>
        </authorList>
    </citation>
    <scope>NUCLEOTIDE SEQUENCE</scope>
    <source>
        <strain evidence="4">IHI 201604</strain>
    </source>
</reference>
<dbReference type="Gene3D" id="1.25.40.20">
    <property type="entry name" value="Ankyrin repeat-containing domain"/>
    <property type="match status" value="3"/>
</dbReference>
<dbReference type="PANTHER" id="PTHR24198">
    <property type="entry name" value="ANKYRIN REPEAT AND PROTEIN KINASE DOMAIN-CONTAINING PROTEIN"/>
    <property type="match status" value="1"/>
</dbReference>
<dbReference type="PROSITE" id="PS50297">
    <property type="entry name" value="ANK_REP_REGION"/>
    <property type="match status" value="3"/>
</dbReference>
<evidence type="ECO:0000256" key="3">
    <source>
        <dbReference type="PROSITE-ProRule" id="PRU00023"/>
    </source>
</evidence>
<dbReference type="SUPFAM" id="SSF48403">
    <property type="entry name" value="Ankyrin repeat"/>
    <property type="match status" value="2"/>
</dbReference>
<keyword evidence="1" id="KW-0677">Repeat</keyword>